<dbReference type="AlphaFoldDB" id="A0A250XKC7"/>
<sequence>MDVKSSFLNEELDEDVYIQLNEDVYIQLDEDVYIQLNEDVYIQLNEDVYIQLNEDVYIQLPHELETGGDKQVYQLQKAVYGLKQFKQAPRAWYNKLTDLMTSWKSIAYVLKLPRRELESWTQSACRAG</sequence>
<dbReference type="Proteomes" id="UP000232323">
    <property type="component" value="Unassembled WGS sequence"/>
</dbReference>
<gene>
    <name evidence="2" type="ORF">CEUSTIGMA_g10686.t1</name>
</gene>
<evidence type="ECO:0000313" key="3">
    <source>
        <dbReference type="Proteomes" id="UP000232323"/>
    </source>
</evidence>
<dbReference type="Pfam" id="PF07727">
    <property type="entry name" value="RVT_2"/>
    <property type="match status" value="1"/>
</dbReference>
<name>A0A250XKC7_9CHLO</name>
<organism evidence="2 3">
    <name type="scientific">Chlamydomonas eustigma</name>
    <dbReference type="NCBI Taxonomy" id="1157962"/>
    <lineage>
        <taxon>Eukaryota</taxon>
        <taxon>Viridiplantae</taxon>
        <taxon>Chlorophyta</taxon>
        <taxon>core chlorophytes</taxon>
        <taxon>Chlorophyceae</taxon>
        <taxon>CS clade</taxon>
        <taxon>Chlamydomonadales</taxon>
        <taxon>Chlamydomonadaceae</taxon>
        <taxon>Chlamydomonas</taxon>
    </lineage>
</organism>
<evidence type="ECO:0000313" key="2">
    <source>
        <dbReference type="EMBL" id="GAX83260.1"/>
    </source>
</evidence>
<dbReference type="OrthoDB" id="413361at2759"/>
<reference evidence="2 3" key="1">
    <citation type="submission" date="2017-08" db="EMBL/GenBank/DDBJ databases">
        <title>Acidophilic green algal genome provides insights into adaptation to an acidic environment.</title>
        <authorList>
            <person name="Hirooka S."/>
            <person name="Hirose Y."/>
            <person name="Kanesaki Y."/>
            <person name="Higuchi S."/>
            <person name="Fujiwara T."/>
            <person name="Onuma R."/>
            <person name="Era A."/>
            <person name="Ohbayashi R."/>
            <person name="Uzuka A."/>
            <person name="Nozaki H."/>
            <person name="Yoshikawa H."/>
            <person name="Miyagishima S.Y."/>
        </authorList>
    </citation>
    <scope>NUCLEOTIDE SEQUENCE [LARGE SCALE GENOMIC DNA]</scope>
    <source>
        <strain evidence="2 3">NIES-2499</strain>
    </source>
</reference>
<proteinExistence type="predicted"/>
<dbReference type="InterPro" id="IPR013103">
    <property type="entry name" value="RVT_2"/>
</dbReference>
<dbReference type="EMBL" id="BEGY01000095">
    <property type="protein sequence ID" value="GAX83260.1"/>
    <property type="molecule type" value="Genomic_DNA"/>
</dbReference>
<evidence type="ECO:0000259" key="1">
    <source>
        <dbReference type="Pfam" id="PF07727"/>
    </source>
</evidence>
<feature type="domain" description="Reverse transcriptase Ty1/copia-type" evidence="1">
    <location>
        <begin position="51"/>
        <end position="102"/>
    </location>
</feature>
<comment type="caution">
    <text evidence="2">The sequence shown here is derived from an EMBL/GenBank/DDBJ whole genome shotgun (WGS) entry which is preliminary data.</text>
</comment>
<accession>A0A250XKC7</accession>
<keyword evidence="3" id="KW-1185">Reference proteome</keyword>
<protein>
    <recommendedName>
        <fullName evidence="1">Reverse transcriptase Ty1/copia-type domain-containing protein</fullName>
    </recommendedName>
</protein>